<protein>
    <submittedName>
        <fullName evidence="1">Uncharacterized protein</fullName>
    </submittedName>
</protein>
<sequence length="95" mass="10828">MSAPIMDEGVPKSKKALRARAINKEAVELLKNPWLDLCLGFMPFPFLFACTVLKRVSKNAIYWFSCPALNVYVIKMWGCDAHSWQAEYLLCVEAE</sequence>
<proteinExistence type="predicted"/>
<name>A0A1E3QCK6_LIPST</name>
<organism evidence="1 2">
    <name type="scientific">Lipomyces starkeyi NRRL Y-11557</name>
    <dbReference type="NCBI Taxonomy" id="675824"/>
    <lineage>
        <taxon>Eukaryota</taxon>
        <taxon>Fungi</taxon>
        <taxon>Dikarya</taxon>
        <taxon>Ascomycota</taxon>
        <taxon>Saccharomycotina</taxon>
        <taxon>Lipomycetes</taxon>
        <taxon>Lipomycetales</taxon>
        <taxon>Lipomycetaceae</taxon>
        <taxon>Lipomyces</taxon>
    </lineage>
</organism>
<reference evidence="1 2" key="1">
    <citation type="journal article" date="2016" name="Proc. Natl. Acad. Sci. U.S.A.">
        <title>Comparative genomics of biotechnologically important yeasts.</title>
        <authorList>
            <person name="Riley R."/>
            <person name="Haridas S."/>
            <person name="Wolfe K.H."/>
            <person name="Lopes M.R."/>
            <person name="Hittinger C.T."/>
            <person name="Goeker M."/>
            <person name="Salamov A.A."/>
            <person name="Wisecaver J.H."/>
            <person name="Long T.M."/>
            <person name="Calvey C.H."/>
            <person name="Aerts A.L."/>
            <person name="Barry K.W."/>
            <person name="Choi C."/>
            <person name="Clum A."/>
            <person name="Coughlan A.Y."/>
            <person name="Deshpande S."/>
            <person name="Douglass A.P."/>
            <person name="Hanson S.J."/>
            <person name="Klenk H.-P."/>
            <person name="LaButti K.M."/>
            <person name="Lapidus A."/>
            <person name="Lindquist E.A."/>
            <person name="Lipzen A.M."/>
            <person name="Meier-Kolthoff J.P."/>
            <person name="Ohm R.A."/>
            <person name="Otillar R.P."/>
            <person name="Pangilinan J.L."/>
            <person name="Peng Y."/>
            <person name="Rokas A."/>
            <person name="Rosa C.A."/>
            <person name="Scheuner C."/>
            <person name="Sibirny A.A."/>
            <person name="Slot J.C."/>
            <person name="Stielow J.B."/>
            <person name="Sun H."/>
            <person name="Kurtzman C.P."/>
            <person name="Blackwell M."/>
            <person name="Grigoriev I.V."/>
            <person name="Jeffries T.W."/>
        </authorList>
    </citation>
    <scope>NUCLEOTIDE SEQUENCE [LARGE SCALE GENOMIC DNA]</scope>
    <source>
        <strain evidence="1 2">NRRL Y-11557</strain>
    </source>
</reference>
<dbReference type="EMBL" id="KV454290">
    <property type="protein sequence ID" value="ODQ75350.1"/>
    <property type="molecule type" value="Genomic_DNA"/>
</dbReference>
<evidence type="ECO:0000313" key="2">
    <source>
        <dbReference type="Proteomes" id="UP000094385"/>
    </source>
</evidence>
<dbReference type="Proteomes" id="UP000094385">
    <property type="component" value="Unassembled WGS sequence"/>
</dbReference>
<gene>
    <name evidence="1" type="ORF">LIPSTDRAFT_205308</name>
</gene>
<dbReference type="AlphaFoldDB" id="A0A1E3QCK6"/>
<evidence type="ECO:0000313" key="1">
    <source>
        <dbReference type="EMBL" id="ODQ75350.1"/>
    </source>
</evidence>
<keyword evidence="2" id="KW-1185">Reference proteome</keyword>
<accession>A0A1E3QCK6</accession>